<evidence type="ECO:0000313" key="3">
    <source>
        <dbReference type="Proteomes" id="UP000077202"/>
    </source>
</evidence>
<gene>
    <name evidence="2" type="ORF">AXG93_1085s1000</name>
</gene>
<feature type="compositionally biased region" description="Acidic residues" evidence="1">
    <location>
        <begin position="53"/>
        <end position="70"/>
    </location>
</feature>
<keyword evidence="3" id="KW-1185">Reference proteome</keyword>
<dbReference type="AlphaFoldDB" id="A0A176VZ88"/>
<feature type="compositionally biased region" description="Basic and acidic residues" evidence="1">
    <location>
        <begin position="75"/>
        <end position="91"/>
    </location>
</feature>
<evidence type="ECO:0000313" key="2">
    <source>
        <dbReference type="EMBL" id="OAE26128.1"/>
    </source>
</evidence>
<organism evidence="2 3">
    <name type="scientific">Marchantia polymorpha subsp. ruderalis</name>
    <dbReference type="NCBI Taxonomy" id="1480154"/>
    <lineage>
        <taxon>Eukaryota</taxon>
        <taxon>Viridiplantae</taxon>
        <taxon>Streptophyta</taxon>
        <taxon>Embryophyta</taxon>
        <taxon>Marchantiophyta</taxon>
        <taxon>Marchantiopsida</taxon>
        <taxon>Marchantiidae</taxon>
        <taxon>Marchantiales</taxon>
        <taxon>Marchantiaceae</taxon>
        <taxon>Marchantia</taxon>
    </lineage>
</organism>
<feature type="region of interest" description="Disordered" evidence="1">
    <location>
        <begin position="127"/>
        <end position="151"/>
    </location>
</feature>
<protein>
    <submittedName>
        <fullName evidence="2">Uncharacterized protein</fullName>
    </submittedName>
</protein>
<name>A0A176VZ88_MARPO</name>
<proteinExistence type="predicted"/>
<reference evidence="2" key="1">
    <citation type="submission" date="2016-03" db="EMBL/GenBank/DDBJ databases">
        <title>Mechanisms controlling the formation of the plant cell surface in tip-growing cells are functionally conserved among land plants.</title>
        <authorList>
            <person name="Honkanen S."/>
            <person name="Jones V.A."/>
            <person name="Morieri G."/>
            <person name="Champion C."/>
            <person name="Hetherington A.J."/>
            <person name="Kelly S."/>
            <person name="Saint-Marcoux D."/>
            <person name="Proust H."/>
            <person name="Prescott H."/>
            <person name="Dolan L."/>
        </authorList>
    </citation>
    <scope>NUCLEOTIDE SEQUENCE [LARGE SCALE GENOMIC DNA]</scope>
    <source>
        <tissue evidence="2">Whole gametophyte</tissue>
    </source>
</reference>
<evidence type="ECO:0000256" key="1">
    <source>
        <dbReference type="SAM" id="MobiDB-lite"/>
    </source>
</evidence>
<dbReference type="Proteomes" id="UP000077202">
    <property type="component" value="Unassembled WGS sequence"/>
</dbReference>
<feature type="compositionally biased region" description="Basic and acidic residues" evidence="1">
    <location>
        <begin position="127"/>
        <end position="142"/>
    </location>
</feature>
<accession>A0A176VZ88</accession>
<comment type="caution">
    <text evidence="2">The sequence shown here is derived from an EMBL/GenBank/DDBJ whole genome shotgun (WGS) entry which is preliminary data.</text>
</comment>
<feature type="region of interest" description="Disordered" evidence="1">
    <location>
        <begin position="51"/>
        <end position="91"/>
    </location>
</feature>
<sequence length="177" mass="19817">MGQQWVAETAGLLRPSRHLGNLRLEEGLGTKRRGMNLLTAEESRAFPMRNVEQEGEEVVLANEEDSEEGPSQEARSVEKATRAKEEPIRKKSCFEEDWSTSIEKSQASRRDKGKAILFEDVPLNRRDVPVERTRPEEPRDQAAEVMTVSSDTEENLVALEEVAARAVEDVAAAESEP</sequence>
<dbReference type="EMBL" id="LVLJ01002251">
    <property type="protein sequence ID" value="OAE26128.1"/>
    <property type="molecule type" value="Genomic_DNA"/>
</dbReference>